<dbReference type="OrthoDB" id="5043642at2759"/>
<dbReference type="EMBL" id="KV784375">
    <property type="protein sequence ID" value="OEU09526.1"/>
    <property type="molecule type" value="Genomic_DNA"/>
</dbReference>
<dbReference type="GO" id="GO:0008080">
    <property type="term" value="F:N-acetyltransferase activity"/>
    <property type="evidence" value="ECO:0007669"/>
    <property type="project" value="InterPro"/>
</dbReference>
<keyword evidence="2" id="KW-0808">Transferase</keyword>
<dbReference type="SUPFAM" id="SSF55729">
    <property type="entry name" value="Acyl-CoA N-acyltransferases (Nat)"/>
    <property type="match status" value="1"/>
</dbReference>
<proteinExistence type="inferred from homology"/>
<evidence type="ECO:0000256" key="1">
    <source>
        <dbReference type="ARBA" id="ARBA00009342"/>
    </source>
</evidence>
<accession>A0A1E7EUJ5</accession>
<organism evidence="6 7">
    <name type="scientific">Fragilariopsis cylindrus CCMP1102</name>
    <dbReference type="NCBI Taxonomy" id="635003"/>
    <lineage>
        <taxon>Eukaryota</taxon>
        <taxon>Sar</taxon>
        <taxon>Stramenopiles</taxon>
        <taxon>Ochrophyta</taxon>
        <taxon>Bacillariophyta</taxon>
        <taxon>Bacillariophyceae</taxon>
        <taxon>Bacillariophycidae</taxon>
        <taxon>Bacillariales</taxon>
        <taxon>Bacillariaceae</taxon>
        <taxon>Fragilariopsis</taxon>
    </lineage>
</organism>
<feature type="compositionally biased region" description="Acidic residues" evidence="4">
    <location>
        <begin position="86"/>
        <end position="102"/>
    </location>
</feature>
<name>A0A1E7EUJ5_9STRA</name>
<evidence type="ECO:0000313" key="6">
    <source>
        <dbReference type="EMBL" id="OEU09526.1"/>
    </source>
</evidence>
<evidence type="ECO:0000259" key="5">
    <source>
        <dbReference type="Pfam" id="PF13302"/>
    </source>
</evidence>
<dbReference type="KEGG" id="fcy:FRACYDRAFT_195167"/>
<dbReference type="InterPro" id="IPR016181">
    <property type="entry name" value="Acyl_CoA_acyltransferase"/>
</dbReference>
<evidence type="ECO:0000256" key="3">
    <source>
        <dbReference type="ARBA" id="ARBA00023315"/>
    </source>
</evidence>
<evidence type="ECO:0000313" key="7">
    <source>
        <dbReference type="Proteomes" id="UP000095751"/>
    </source>
</evidence>
<keyword evidence="7" id="KW-1185">Reference proteome</keyword>
<reference evidence="6 7" key="1">
    <citation type="submission" date="2016-09" db="EMBL/GenBank/DDBJ databases">
        <title>Extensive genetic diversity and differential bi-allelic expression allows diatom success in the polar Southern Ocean.</title>
        <authorList>
            <consortium name="DOE Joint Genome Institute"/>
            <person name="Mock T."/>
            <person name="Otillar R.P."/>
            <person name="Strauss J."/>
            <person name="Dupont C."/>
            <person name="Frickenhaus S."/>
            <person name="Maumus F."/>
            <person name="Mcmullan M."/>
            <person name="Sanges R."/>
            <person name="Schmutz J."/>
            <person name="Toseland A."/>
            <person name="Valas R."/>
            <person name="Veluchamy A."/>
            <person name="Ward B.J."/>
            <person name="Allen A."/>
            <person name="Barry K."/>
            <person name="Falciatore A."/>
            <person name="Ferrante M."/>
            <person name="Fortunato A.E."/>
            <person name="Gloeckner G."/>
            <person name="Gruber A."/>
            <person name="Hipkin R."/>
            <person name="Janech M."/>
            <person name="Kroth P."/>
            <person name="Leese F."/>
            <person name="Lindquist E."/>
            <person name="Lyon B.R."/>
            <person name="Martin J."/>
            <person name="Mayer C."/>
            <person name="Parker M."/>
            <person name="Quesneville H."/>
            <person name="Raymond J."/>
            <person name="Uhlig C."/>
            <person name="Valentin K.U."/>
            <person name="Worden A.Z."/>
            <person name="Armbrust E.V."/>
            <person name="Bowler C."/>
            <person name="Green B."/>
            <person name="Moulton V."/>
            <person name="Van Oosterhout C."/>
            <person name="Grigoriev I."/>
        </authorList>
    </citation>
    <scope>NUCLEOTIDE SEQUENCE [LARGE SCALE GENOMIC DNA]</scope>
    <source>
        <strain evidence="6 7">CCMP1102</strain>
    </source>
</reference>
<dbReference type="Pfam" id="PF13302">
    <property type="entry name" value="Acetyltransf_3"/>
    <property type="match status" value="1"/>
</dbReference>
<gene>
    <name evidence="6" type="ORF">FRACYDRAFT_195167</name>
</gene>
<protein>
    <recommendedName>
        <fullName evidence="5">N-acetyltransferase domain-containing protein</fullName>
    </recommendedName>
</protein>
<feature type="region of interest" description="Disordered" evidence="4">
    <location>
        <begin position="75"/>
        <end position="102"/>
    </location>
</feature>
<feature type="domain" description="N-acetyltransferase" evidence="5">
    <location>
        <begin position="18"/>
        <end position="215"/>
    </location>
</feature>
<evidence type="ECO:0000256" key="2">
    <source>
        <dbReference type="ARBA" id="ARBA00022679"/>
    </source>
</evidence>
<dbReference type="Proteomes" id="UP000095751">
    <property type="component" value="Unassembled WGS sequence"/>
</dbReference>
<dbReference type="PANTHER" id="PTHR13256:SF16">
    <property type="entry name" value="ALPHA_BETA-TUBULIN-N-ACETYLTRANSFERASE 9"/>
    <property type="match status" value="1"/>
</dbReference>
<dbReference type="InterPro" id="IPR039135">
    <property type="entry name" value="NAT9-like"/>
</dbReference>
<dbReference type="InParanoid" id="A0A1E7EUJ5"/>
<dbReference type="InterPro" id="IPR000182">
    <property type="entry name" value="GNAT_dom"/>
</dbReference>
<dbReference type="Gene3D" id="3.40.630.30">
    <property type="match status" value="1"/>
</dbReference>
<dbReference type="PANTHER" id="PTHR13256">
    <property type="entry name" value="N-ACETYLTRANSFERASE 9"/>
    <property type="match status" value="1"/>
</dbReference>
<evidence type="ECO:0000256" key="4">
    <source>
        <dbReference type="SAM" id="MobiDB-lite"/>
    </source>
</evidence>
<sequence length="269" mass="30916">MKLNYETCITGGTGESKVILAPYRPEHIPNYHEWMKDPDLLEATGSEPLSYEEEIQMQQSWKDDETKCTFIIHAAGNQHQKHDGNNDDDDDDDEDDKNVNDDDNAVFHVEDNLSTMIGDVNLFLSEIDDDDDDHNNGNDIQQSIPEIPTRTPKIRLQAEIDIMIGNKEYHRKGYGYSATILMLLYGAKQLNIKRFFCKINEDNISSIRLFQRLGFIQCNYAECFKQIEFELKLVCSSSSSDDDDDITMYSFLLDKYKVGCYKTIPCGEC</sequence>
<dbReference type="AlphaFoldDB" id="A0A1E7EUJ5"/>
<keyword evidence="3" id="KW-0012">Acyltransferase</keyword>
<comment type="similarity">
    <text evidence="1">Belongs to the acetyltransferase family. GNAT subfamily.</text>
</comment>